<dbReference type="Proteomes" id="UP000293719">
    <property type="component" value="Chromosome"/>
</dbReference>
<organism evidence="3 4">
    <name type="scientific">Roseitalea porphyridii</name>
    <dbReference type="NCBI Taxonomy" id="1852022"/>
    <lineage>
        <taxon>Bacteria</taxon>
        <taxon>Pseudomonadati</taxon>
        <taxon>Pseudomonadota</taxon>
        <taxon>Alphaproteobacteria</taxon>
        <taxon>Hyphomicrobiales</taxon>
        <taxon>Ahrensiaceae</taxon>
        <taxon>Roseitalea</taxon>
    </lineage>
</organism>
<dbReference type="GeneID" id="90766303"/>
<keyword evidence="1" id="KW-0812">Transmembrane</keyword>
<keyword evidence="1" id="KW-0472">Membrane</keyword>
<dbReference type="OrthoDB" id="7189296at2"/>
<gene>
    <name evidence="3" type="ORF">E0E05_03255</name>
</gene>
<evidence type="ECO:0000256" key="1">
    <source>
        <dbReference type="SAM" id="Phobius"/>
    </source>
</evidence>
<dbReference type="RefSeq" id="WP_131615418.1">
    <property type="nucleotide sequence ID" value="NZ_CP036532.1"/>
</dbReference>
<feature type="transmembrane region" description="Helical" evidence="1">
    <location>
        <begin position="35"/>
        <end position="54"/>
    </location>
</feature>
<dbReference type="KEGG" id="rpod:E0E05_03255"/>
<protein>
    <submittedName>
        <fullName evidence="3">Pilus assembly protein</fullName>
    </submittedName>
</protein>
<evidence type="ECO:0000313" key="4">
    <source>
        <dbReference type="Proteomes" id="UP000293719"/>
    </source>
</evidence>
<accession>A0A4P6UYY2</accession>
<name>A0A4P6UYY2_9HYPH</name>
<feature type="domain" description="TadE-like" evidence="2">
    <location>
        <begin position="35"/>
        <end position="76"/>
    </location>
</feature>
<evidence type="ECO:0000313" key="3">
    <source>
        <dbReference type="EMBL" id="QBK29703.1"/>
    </source>
</evidence>
<reference evidence="3 4" key="1">
    <citation type="journal article" date="2017" name="Int. J. Syst. Evol. Microbiol.">
        <title>Roseitalea porphyridii gen. nov., sp. nov., isolated from a red alga, and reclassification of Hoeflea suaedae Chung et al. 2013 as Pseudohoeflea suaedae gen. nov., comb. nov.</title>
        <authorList>
            <person name="Hyeon J.W."/>
            <person name="Jeong S.E."/>
            <person name="Baek K."/>
            <person name="Jeon C.O."/>
        </authorList>
    </citation>
    <scope>NUCLEOTIDE SEQUENCE [LARGE SCALE GENOMIC DNA]</scope>
    <source>
        <strain evidence="3 4">MA7-20</strain>
    </source>
</reference>
<keyword evidence="1" id="KW-1133">Transmembrane helix</keyword>
<dbReference type="Pfam" id="PF07811">
    <property type="entry name" value="TadE"/>
    <property type="match status" value="1"/>
</dbReference>
<sequence length="212" mass="23589">MVTTPTVGRTGNSANRPRHGGVFGLWRRYRADRRGVAAVEFALIVPLLLMLYLGTMEISSGVSLNKRVARVASTTADLVTQQSAVDKDRLEAIMKVGESILFPYQADTPRITIVGIDVDDDHALGGQIVWSRRMNKDGSFDGGWPAGDETWVPDRLRIDETFVVMVQVEIRYLPLITWVTGRNADGSAVGIDMEETYWFHPRLVDHIPCSNC</sequence>
<proteinExistence type="predicted"/>
<keyword evidence="4" id="KW-1185">Reference proteome</keyword>
<dbReference type="AlphaFoldDB" id="A0A4P6UYY2"/>
<evidence type="ECO:0000259" key="2">
    <source>
        <dbReference type="Pfam" id="PF07811"/>
    </source>
</evidence>
<dbReference type="InterPro" id="IPR012495">
    <property type="entry name" value="TadE-like_dom"/>
</dbReference>
<dbReference type="EMBL" id="CP036532">
    <property type="protein sequence ID" value="QBK29703.1"/>
    <property type="molecule type" value="Genomic_DNA"/>
</dbReference>